<organism evidence="2 3">
    <name type="scientific">Nadsonia fulvescens var. elongata DSM 6958</name>
    <dbReference type="NCBI Taxonomy" id="857566"/>
    <lineage>
        <taxon>Eukaryota</taxon>
        <taxon>Fungi</taxon>
        <taxon>Dikarya</taxon>
        <taxon>Ascomycota</taxon>
        <taxon>Saccharomycotina</taxon>
        <taxon>Dipodascomycetes</taxon>
        <taxon>Dipodascales</taxon>
        <taxon>Dipodascales incertae sedis</taxon>
        <taxon>Nadsonia</taxon>
    </lineage>
</organism>
<evidence type="ECO:0000256" key="1">
    <source>
        <dbReference type="ARBA" id="ARBA00009841"/>
    </source>
</evidence>
<dbReference type="Proteomes" id="UP000095009">
    <property type="component" value="Unassembled WGS sequence"/>
</dbReference>
<dbReference type="SUPFAM" id="SSF75217">
    <property type="entry name" value="alpha/beta knot"/>
    <property type="match status" value="1"/>
</dbReference>
<evidence type="ECO:0000313" key="2">
    <source>
        <dbReference type="EMBL" id="ODQ68580.1"/>
    </source>
</evidence>
<dbReference type="InterPro" id="IPR029028">
    <property type="entry name" value="Alpha/beta_knot_MTases"/>
</dbReference>
<dbReference type="STRING" id="857566.A0A1E3PTC5"/>
<sequence>MGSSTISIPSSVISPSCTKSLQQAVHTVYQIARGVLTFGISEVVIYEAVEDIKAASKIQVGAVEGEEKPKKKTFDDEDDDFINKTKAKPKKAKKANEISAEAMMVATLLQFFITPSYLRQAIFKKQTSSKKPKSKTNQDMIKSMMEYAKKLPKLPGLPFMNHSTRYREGISILSLHKSKKGNLVKNSGLTKYVNVGLKRAFQIDTSIPLNARVTVDLKEKKIVAASEAYGQDANSFGYNVRMANQFSNVFTQSSIENGYDYTVWIGSGEFHKSSTTGTADNEPTAVDMTTFSAINQEKNVLYVFGKWSDVSGAIKADAELGQVAAKDIFDGQILTKTREVRVEDSIFIGLTKALDN</sequence>
<dbReference type="PANTHER" id="PTHR12150">
    <property type="entry name" value="CLASS IV SAM-BINDING METHYLTRANSFERASE-RELATED"/>
    <property type="match status" value="1"/>
</dbReference>
<dbReference type="AlphaFoldDB" id="A0A1E3PTC5"/>
<dbReference type="Pfam" id="PF02598">
    <property type="entry name" value="Methyltrn_RNA_3"/>
    <property type="match status" value="1"/>
</dbReference>
<proteinExistence type="inferred from homology"/>
<gene>
    <name evidence="2" type="ORF">NADFUDRAFT_49218</name>
</gene>
<dbReference type="Gene3D" id="3.40.1280.10">
    <property type="match status" value="2"/>
</dbReference>
<dbReference type="PANTHER" id="PTHR12150:SF13">
    <property type="entry name" value="METHYLTRANSFERASE C9ORF114-RELATED"/>
    <property type="match status" value="1"/>
</dbReference>
<accession>A0A1E3PTC5</accession>
<comment type="similarity">
    <text evidence="1">Belongs to the class IV-like SAM-binding methyltransferase superfamily.</text>
</comment>
<keyword evidence="3" id="KW-1185">Reference proteome</keyword>
<protein>
    <submittedName>
        <fullName evidence="2">DUF171-domain-containing protein</fullName>
    </submittedName>
</protein>
<reference evidence="2 3" key="1">
    <citation type="journal article" date="2016" name="Proc. Natl. Acad. Sci. U.S.A.">
        <title>Comparative genomics of biotechnologically important yeasts.</title>
        <authorList>
            <person name="Riley R."/>
            <person name="Haridas S."/>
            <person name="Wolfe K.H."/>
            <person name="Lopes M.R."/>
            <person name="Hittinger C.T."/>
            <person name="Goeker M."/>
            <person name="Salamov A.A."/>
            <person name="Wisecaver J.H."/>
            <person name="Long T.M."/>
            <person name="Calvey C.H."/>
            <person name="Aerts A.L."/>
            <person name="Barry K.W."/>
            <person name="Choi C."/>
            <person name="Clum A."/>
            <person name="Coughlan A.Y."/>
            <person name="Deshpande S."/>
            <person name="Douglass A.P."/>
            <person name="Hanson S.J."/>
            <person name="Klenk H.-P."/>
            <person name="LaButti K.M."/>
            <person name="Lapidus A."/>
            <person name="Lindquist E.A."/>
            <person name="Lipzen A.M."/>
            <person name="Meier-Kolthoff J.P."/>
            <person name="Ohm R.A."/>
            <person name="Otillar R.P."/>
            <person name="Pangilinan J.L."/>
            <person name="Peng Y."/>
            <person name="Rokas A."/>
            <person name="Rosa C.A."/>
            <person name="Scheuner C."/>
            <person name="Sibirny A.A."/>
            <person name="Slot J.C."/>
            <person name="Stielow J.B."/>
            <person name="Sun H."/>
            <person name="Kurtzman C.P."/>
            <person name="Blackwell M."/>
            <person name="Grigoriev I.V."/>
            <person name="Jeffries T.W."/>
        </authorList>
    </citation>
    <scope>NUCLEOTIDE SEQUENCE [LARGE SCALE GENOMIC DNA]</scope>
    <source>
        <strain evidence="2 3">DSM 6958</strain>
    </source>
</reference>
<dbReference type="EMBL" id="KV454406">
    <property type="protein sequence ID" value="ODQ68580.1"/>
    <property type="molecule type" value="Genomic_DNA"/>
</dbReference>
<name>A0A1E3PTC5_9ASCO</name>
<dbReference type="OrthoDB" id="361029at2759"/>
<evidence type="ECO:0000313" key="3">
    <source>
        <dbReference type="Proteomes" id="UP000095009"/>
    </source>
</evidence>
<dbReference type="InterPro" id="IPR029026">
    <property type="entry name" value="tRNA_m1G_MTases_N"/>
</dbReference>
<dbReference type="InterPro" id="IPR003750">
    <property type="entry name" value="Put_MeTrfase-C9orf114-like"/>
</dbReference>